<sequence length="86" mass="10176">MELLLRKTHPNIIRYHGCLAKRGRMVELVLDRYDTTLKQRLDRSMIRNLESDNFVEHIESALEHLHGFGLAHNDLNPMTIMVDERH</sequence>
<evidence type="ECO:0000313" key="3">
    <source>
        <dbReference type="Proteomes" id="UP001302367"/>
    </source>
</evidence>
<dbReference type="InterPro" id="IPR011009">
    <property type="entry name" value="Kinase-like_dom_sf"/>
</dbReference>
<dbReference type="RefSeq" id="XP_065459145.1">
    <property type="nucleotide sequence ID" value="XM_065603073.1"/>
</dbReference>
<proteinExistence type="predicted"/>
<gene>
    <name evidence="2" type="ORF">RHO25_008585</name>
</gene>
<dbReference type="GeneID" id="90644482"/>
<evidence type="ECO:0000259" key="1">
    <source>
        <dbReference type="PROSITE" id="PS50011"/>
    </source>
</evidence>
<organism evidence="2 3">
    <name type="scientific">Cercospora beticola</name>
    <name type="common">Sugarbeet leaf spot fungus</name>
    <dbReference type="NCBI Taxonomy" id="122368"/>
    <lineage>
        <taxon>Eukaryota</taxon>
        <taxon>Fungi</taxon>
        <taxon>Dikarya</taxon>
        <taxon>Ascomycota</taxon>
        <taxon>Pezizomycotina</taxon>
        <taxon>Dothideomycetes</taxon>
        <taxon>Dothideomycetidae</taxon>
        <taxon>Mycosphaerellales</taxon>
        <taxon>Mycosphaerellaceae</taxon>
        <taxon>Cercospora</taxon>
    </lineage>
</organism>
<dbReference type="Pfam" id="PF00069">
    <property type="entry name" value="Pkinase"/>
    <property type="match status" value="1"/>
</dbReference>
<dbReference type="SUPFAM" id="SSF56112">
    <property type="entry name" value="Protein kinase-like (PK-like)"/>
    <property type="match status" value="1"/>
</dbReference>
<feature type="domain" description="Protein kinase" evidence="1">
    <location>
        <begin position="1"/>
        <end position="86"/>
    </location>
</feature>
<evidence type="ECO:0000313" key="2">
    <source>
        <dbReference type="EMBL" id="WPB03941.1"/>
    </source>
</evidence>
<reference evidence="2 3" key="1">
    <citation type="submission" date="2023-09" db="EMBL/GenBank/DDBJ databases">
        <title>Complete-Gapless Cercospora beticola genome.</title>
        <authorList>
            <person name="Wyatt N.A."/>
            <person name="Spanner R.E."/>
            <person name="Bolton M.D."/>
        </authorList>
    </citation>
    <scope>NUCLEOTIDE SEQUENCE [LARGE SCALE GENOMIC DNA]</scope>
    <source>
        <strain evidence="2">Cb09-40</strain>
    </source>
</reference>
<dbReference type="InterPro" id="IPR000719">
    <property type="entry name" value="Prot_kinase_dom"/>
</dbReference>
<dbReference type="EMBL" id="CP134188">
    <property type="protein sequence ID" value="WPB03941.1"/>
    <property type="molecule type" value="Genomic_DNA"/>
</dbReference>
<accession>A0ABZ0NWR9</accession>
<name>A0ABZ0NWR9_CERBT</name>
<dbReference type="Gene3D" id="1.10.510.10">
    <property type="entry name" value="Transferase(Phosphotransferase) domain 1"/>
    <property type="match status" value="1"/>
</dbReference>
<dbReference type="PROSITE" id="PS50011">
    <property type="entry name" value="PROTEIN_KINASE_DOM"/>
    <property type="match status" value="1"/>
</dbReference>
<dbReference type="Proteomes" id="UP001302367">
    <property type="component" value="Chromosome 5"/>
</dbReference>
<keyword evidence="3" id="KW-1185">Reference proteome</keyword>
<protein>
    <recommendedName>
        <fullName evidence="1">Protein kinase domain-containing protein</fullName>
    </recommendedName>
</protein>